<dbReference type="PANTHER" id="PTHR43099:SF5">
    <property type="entry name" value="HLYC_CORC FAMILY TRANSPORTER"/>
    <property type="match status" value="1"/>
</dbReference>
<evidence type="ECO:0000256" key="4">
    <source>
        <dbReference type="ARBA" id="ARBA00022737"/>
    </source>
</evidence>
<dbReference type="SMART" id="SM01091">
    <property type="entry name" value="CorC_HlyC"/>
    <property type="match status" value="1"/>
</dbReference>
<dbReference type="InterPro" id="IPR005170">
    <property type="entry name" value="Transptr-assoc_dom"/>
</dbReference>
<dbReference type="Pfam" id="PF03471">
    <property type="entry name" value="CorC_HlyC"/>
    <property type="match status" value="1"/>
</dbReference>
<dbReference type="RefSeq" id="WP_379708204.1">
    <property type="nucleotide sequence ID" value="NZ_JBHTBS010000001.1"/>
</dbReference>
<feature type="domain" description="CBS" evidence="11">
    <location>
        <begin position="319"/>
        <end position="376"/>
    </location>
</feature>
<proteinExistence type="predicted"/>
<dbReference type="SUPFAM" id="SSF54631">
    <property type="entry name" value="CBS-domain pair"/>
    <property type="match status" value="1"/>
</dbReference>
<evidence type="ECO:0000256" key="9">
    <source>
        <dbReference type="PROSITE-ProRule" id="PRU01193"/>
    </source>
</evidence>
<dbReference type="SUPFAM" id="SSF56176">
    <property type="entry name" value="FAD-binding/transporter-associated domain-like"/>
    <property type="match status" value="1"/>
</dbReference>
<feature type="domain" description="CBS" evidence="11">
    <location>
        <begin position="255"/>
        <end position="316"/>
    </location>
</feature>
<dbReference type="Gene3D" id="3.10.580.10">
    <property type="entry name" value="CBS-domain"/>
    <property type="match status" value="1"/>
</dbReference>
<dbReference type="InterPro" id="IPR046342">
    <property type="entry name" value="CBS_dom_sf"/>
</dbReference>
<evidence type="ECO:0000256" key="2">
    <source>
        <dbReference type="ARBA" id="ARBA00022475"/>
    </source>
</evidence>
<organism evidence="13 14">
    <name type="scientific">Haloferula chungangensis</name>
    <dbReference type="NCBI Taxonomy" id="1048331"/>
    <lineage>
        <taxon>Bacteria</taxon>
        <taxon>Pseudomonadati</taxon>
        <taxon>Verrucomicrobiota</taxon>
        <taxon>Verrucomicrobiia</taxon>
        <taxon>Verrucomicrobiales</taxon>
        <taxon>Verrucomicrobiaceae</taxon>
        <taxon>Haloferula</taxon>
    </lineage>
</organism>
<evidence type="ECO:0000259" key="11">
    <source>
        <dbReference type="PROSITE" id="PS51371"/>
    </source>
</evidence>
<sequence>MSVFFEIGLLASAGGELAHDWPGAGKVLLYIAGITFFLLLNAFFVASEFAIVKVRPSQIETHEKDHPGSTKTAMKVVENLDGYLSANQLGITIASLALGFLGEPFVQALVTPVLFKAGMPESVVVMGTTFEPVRWISFALAIASFTFLHVVIGELMPKSIAIRKSVATTLLLAGPLHIFYKSFHWAIRVLNGTANLLLKKLFRIDPISEGEHVHSAAELALLVTESGDAMEVTDTEREIAINALELNELWVRDVMTPRQDVVVLDADEDFEKSVDMARRTKHTRFPLVKGGHLDNHIGLIHIKDVLKIVGEPDPDLMRIKRDLKLVPDTMPLDALLKFFLKERAHLAVAVDEFGTPVGIVFLDNVIEEIVGDIQDEFDNENPEFVRINDEEFVIEGSLTLNDLSDVEEALELESGEVTTIGGYITQQLGRFPEVGETMEINGWEAKVTSTDGRRVGQIHFRKLEVAIAGEGEESAEEA</sequence>
<reference evidence="14" key="1">
    <citation type="journal article" date="2019" name="Int. J. Syst. Evol. Microbiol.">
        <title>The Global Catalogue of Microorganisms (GCM) 10K type strain sequencing project: providing services to taxonomists for standard genome sequencing and annotation.</title>
        <authorList>
            <consortium name="The Broad Institute Genomics Platform"/>
            <consortium name="The Broad Institute Genome Sequencing Center for Infectious Disease"/>
            <person name="Wu L."/>
            <person name="Ma J."/>
        </authorList>
    </citation>
    <scope>NUCLEOTIDE SEQUENCE [LARGE SCALE GENOMIC DNA]</scope>
    <source>
        <strain evidence="14">CGMCC 4.1467</strain>
    </source>
</reference>
<comment type="caution">
    <text evidence="13">The sequence shown here is derived from an EMBL/GenBank/DDBJ whole genome shotgun (WGS) entry which is preliminary data.</text>
</comment>
<evidence type="ECO:0000256" key="5">
    <source>
        <dbReference type="ARBA" id="ARBA00022989"/>
    </source>
</evidence>
<accession>A0ABW2L0E7</accession>
<dbReference type="InterPro" id="IPR051676">
    <property type="entry name" value="UPF0053_domain"/>
</dbReference>
<dbReference type="Proteomes" id="UP001596472">
    <property type="component" value="Unassembled WGS sequence"/>
</dbReference>
<evidence type="ECO:0000256" key="10">
    <source>
        <dbReference type="SAM" id="Phobius"/>
    </source>
</evidence>
<feature type="transmembrane region" description="Helical" evidence="10">
    <location>
        <begin position="89"/>
        <end position="115"/>
    </location>
</feature>
<dbReference type="Pfam" id="PF01595">
    <property type="entry name" value="CNNM"/>
    <property type="match status" value="1"/>
</dbReference>
<dbReference type="Pfam" id="PF00571">
    <property type="entry name" value="CBS"/>
    <property type="match status" value="2"/>
</dbReference>
<dbReference type="InterPro" id="IPR036318">
    <property type="entry name" value="FAD-bd_PCMH-like_sf"/>
</dbReference>
<keyword evidence="7 9" id="KW-0472">Membrane</keyword>
<dbReference type="InterPro" id="IPR044751">
    <property type="entry name" value="Ion_transp-like_CBS"/>
</dbReference>
<keyword evidence="3 9" id="KW-0812">Transmembrane</keyword>
<evidence type="ECO:0000256" key="3">
    <source>
        <dbReference type="ARBA" id="ARBA00022692"/>
    </source>
</evidence>
<dbReference type="PANTHER" id="PTHR43099">
    <property type="entry name" value="UPF0053 PROTEIN YRKA"/>
    <property type="match status" value="1"/>
</dbReference>
<evidence type="ECO:0000313" key="14">
    <source>
        <dbReference type="Proteomes" id="UP001596472"/>
    </source>
</evidence>
<evidence type="ECO:0000313" key="13">
    <source>
        <dbReference type="EMBL" id="MFC7335763.1"/>
    </source>
</evidence>
<keyword evidence="14" id="KW-1185">Reference proteome</keyword>
<comment type="subcellular location">
    <subcellularLocation>
        <location evidence="1">Cell membrane</location>
        <topology evidence="1">Multi-pass membrane protein</topology>
    </subcellularLocation>
</comment>
<evidence type="ECO:0000256" key="8">
    <source>
        <dbReference type="PROSITE-ProRule" id="PRU00703"/>
    </source>
</evidence>
<feature type="transmembrane region" description="Helical" evidence="10">
    <location>
        <begin position="28"/>
        <end position="52"/>
    </location>
</feature>
<evidence type="ECO:0000259" key="12">
    <source>
        <dbReference type="PROSITE" id="PS51846"/>
    </source>
</evidence>
<protein>
    <submittedName>
        <fullName evidence="13">Hemolysin family protein</fullName>
    </submittedName>
</protein>
<keyword evidence="5 9" id="KW-1133">Transmembrane helix</keyword>
<keyword evidence="2" id="KW-1003">Cell membrane</keyword>
<dbReference type="PROSITE" id="PS51371">
    <property type="entry name" value="CBS"/>
    <property type="match status" value="2"/>
</dbReference>
<dbReference type="PROSITE" id="PS51846">
    <property type="entry name" value="CNNM"/>
    <property type="match status" value="1"/>
</dbReference>
<dbReference type="InterPro" id="IPR000644">
    <property type="entry name" value="CBS_dom"/>
</dbReference>
<keyword evidence="6 8" id="KW-0129">CBS domain</keyword>
<gene>
    <name evidence="13" type="ORF">ACFQY0_01135</name>
</gene>
<feature type="domain" description="CNNM transmembrane" evidence="12">
    <location>
        <begin position="23"/>
        <end position="236"/>
    </location>
</feature>
<evidence type="ECO:0000256" key="7">
    <source>
        <dbReference type="ARBA" id="ARBA00023136"/>
    </source>
</evidence>
<name>A0ABW2L0E7_9BACT</name>
<evidence type="ECO:0000256" key="6">
    <source>
        <dbReference type="ARBA" id="ARBA00023122"/>
    </source>
</evidence>
<dbReference type="CDD" id="cd04590">
    <property type="entry name" value="CBS_pair_CorC_HlyC_assoc"/>
    <property type="match status" value="1"/>
</dbReference>
<dbReference type="InterPro" id="IPR016169">
    <property type="entry name" value="FAD-bd_PCMH_sub2"/>
</dbReference>
<dbReference type="EMBL" id="JBHTBS010000001">
    <property type="protein sequence ID" value="MFC7335763.1"/>
    <property type="molecule type" value="Genomic_DNA"/>
</dbReference>
<evidence type="ECO:0000256" key="1">
    <source>
        <dbReference type="ARBA" id="ARBA00004651"/>
    </source>
</evidence>
<dbReference type="Gene3D" id="3.30.465.10">
    <property type="match status" value="1"/>
</dbReference>
<feature type="transmembrane region" description="Helical" evidence="10">
    <location>
        <begin position="135"/>
        <end position="155"/>
    </location>
</feature>
<dbReference type="InterPro" id="IPR002550">
    <property type="entry name" value="CNNM"/>
</dbReference>
<keyword evidence="4" id="KW-0677">Repeat</keyword>